<dbReference type="Gene3D" id="3.40.50.970">
    <property type="match status" value="1"/>
</dbReference>
<dbReference type="Pfam" id="PF01855">
    <property type="entry name" value="POR_N"/>
    <property type="match status" value="1"/>
</dbReference>
<keyword evidence="1" id="KW-0560">Oxidoreductase</keyword>
<gene>
    <name evidence="3" type="ORF">B1B_17264</name>
</gene>
<comment type="caution">
    <text evidence="3">The sequence shown here is derived from an EMBL/GenBank/DDBJ whole genome shotgun (WGS) entry which is preliminary data.</text>
</comment>
<dbReference type="SUPFAM" id="SSF52518">
    <property type="entry name" value="Thiamin diphosphate-binding fold (THDP-binding)"/>
    <property type="match status" value="1"/>
</dbReference>
<reference evidence="3" key="1">
    <citation type="submission" date="2013-08" db="EMBL/GenBank/DDBJ databases">
        <authorList>
            <person name="Mendez C."/>
            <person name="Richter M."/>
            <person name="Ferrer M."/>
            <person name="Sanchez J."/>
        </authorList>
    </citation>
    <scope>NUCLEOTIDE SEQUENCE</scope>
</reference>
<evidence type="ECO:0000256" key="1">
    <source>
        <dbReference type="ARBA" id="ARBA00023002"/>
    </source>
</evidence>
<dbReference type="InterPro" id="IPR050722">
    <property type="entry name" value="Pyruvate:ferred/Flavod_OxRd"/>
</dbReference>
<name>T0ZZQ5_9ZZZZ</name>
<keyword evidence="3" id="KW-0670">Pyruvate</keyword>
<dbReference type="InterPro" id="IPR029061">
    <property type="entry name" value="THDP-binding"/>
</dbReference>
<accession>T0ZZQ5</accession>
<evidence type="ECO:0000259" key="2">
    <source>
        <dbReference type="Pfam" id="PF01855"/>
    </source>
</evidence>
<feature type="non-terminal residue" evidence="3">
    <location>
        <position position="214"/>
    </location>
</feature>
<dbReference type="PANTHER" id="PTHR32154:SF20">
    <property type="entry name" value="2-OXOGLUTARATE OXIDOREDUCTASE SUBUNIT KORA"/>
    <property type="match status" value="1"/>
</dbReference>
<organism evidence="3">
    <name type="scientific">mine drainage metagenome</name>
    <dbReference type="NCBI Taxonomy" id="410659"/>
    <lineage>
        <taxon>unclassified sequences</taxon>
        <taxon>metagenomes</taxon>
        <taxon>ecological metagenomes</taxon>
    </lineage>
</organism>
<dbReference type="GO" id="GO:0006979">
    <property type="term" value="P:response to oxidative stress"/>
    <property type="evidence" value="ECO:0007669"/>
    <property type="project" value="TreeGrafter"/>
</dbReference>
<dbReference type="InterPro" id="IPR002880">
    <property type="entry name" value="Pyrv_Fd/Flavodoxin_OxRdtase_N"/>
</dbReference>
<proteinExistence type="predicted"/>
<dbReference type="PANTHER" id="PTHR32154">
    <property type="entry name" value="PYRUVATE-FLAVODOXIN OXIDOREDUCTASE-RELATED"/>
    <property type="match status" value="1"/>
</dbReference>
<dbReference type="AlphaFoldDB" id="T0ZZQ5"/>
<sequence length="214" mass="23086">MFSRKGESVVEGNIKVAELGYNFAGVNKSFTFNHDSKKRYVLDGNSALSLGAFASGCKFYAAYPMTPASSILHWFAQHQNRGAVFKQTEDEIAAINMTIGASSAGVRAMCGTSGGGFSLMVEGVGLAGMLEVPIVVVESQRTGPSTGLPTKTEQADLLFVMHASQGEFPRIVVAPRDINEAFYLTSNAFNLADRYQCPVIILMDLFISEHIESI</sequence>
<evidence type="ECO:0000313" key="3">
    <source>
        <dbReference type="EMBL" id="EQD34329.1"/>
    </source>
</evidence>
<dbReference type="EMBL" id="AUZY01011534">
    <property type="protein sequence ID" value="EQD34329.1"/>
    <property type="molecule type" value="Genomic_DNA"/>
</dbReference>
<reference evidence="3" key="2">
    <citation type="journal article" date="2014" name="ISME J.">
        <title>Microbial stratification in low pH oxic and suboxic macroscopic growths along an acid mine drainage.</title>
        <authorList>
            <person name="Mendez-Garcia C."/>
            <person name="Mesa V."/>
            <person name="Sprenger R.R."/>
            <person name="Richter M."/>
            <person name="Diez M.S."/>
            <person name="Solano J."/>
            <person name="Bargiela R."/>
            <person name="Golyshina O.V."/>
            <person name="Manteca A."/>
            <person name="Ramos J.L."/>
            <person name="Gallego J.R."/>
            <person name="Llorente I."/>
            <person name="Martins Dos Santos V.A."/>
            <person name="Jensen O.N."/>
            <person name="Pelaez A.I."/>
            <person name="Sanchez J."/>
            <person name="Ferrer M."/>
        </authorList>
    </citation>
    <scope>NUCLEOTIDE SEQUENCE</scope>
</reference>
<dbReference type="FunFam" id="3.40.50.970:FF:000022">
    <property type="entry name" value="2-oxoglutarate ferredoxin oxidoreductase alpha subunit"/>
    <property type="match status" value="1"/>
</dbReference>
<feature type="domain" description="Pyruvate flavodoxin/ferredoxin oxidoreductase pyrimidine binding" evidence="2">
    <location>
        <begin position="51"/>
        <end position="212"/>
    </location>
</feature>
<dbReference type="CDD" id="cd07034">
    <property type="entry name" value="TPP_PYR_PFOR_IOR-alpha_like"/>
    <property type="match status" value="1"/>
</dbReference>
<protein>
    <submittedName>
        <fullName evidence="3">Pyruvate ferredoxin oxidoreductase, alpha subunit</fullName>
    </submittedName>
</protein>
<dbReference type="GO" id="GO:0016491">
    <property type="term" value="F:oxidoreductase activity"/>
    <property type="evidence" value="ECO:0007669"/>
    <property type="project" value="UniProtKB-KW"/>
</dbReference>